<dbReference type="Pfam" id="PF04055">
    <property type="entry name" value="Radical_SAM"/>
    <property type="match status" value="1"/>
</dbReference>
<dbReference type="EMBL" id="FNFT01000003">
    <property type="protein sequence ID" value="SDK04115.1"/>
    <property type="molecule type" value="Genomic_DNA"/>
</dbReference>
<organism evidence="8 9">
    <name type="scientific">Methanoculleus thermophilus</name>
    <dbReference type="NCBI Taxonomy" id="2200"/>
    <lineage>
        <taxon>Archaea</taxon>
        <taxon>Methanobacteriati</taxon>
        <taxon>Methanobacteriota</taxon>
        <taxon>Stenosarchaea group</taxon>
        <taxon>Methanomicrobia</taxon>
        <taxon>Methanomicrobiales</taxon>
        <taxon>Methanomicrobiaceae</taxon>
        <taxon>Methanoculleus</taxon>
    </lineage>
</organism>
<dbReference type="SFLD" id="SFLDS00029">
    <property type="entry name" value="Radical_SAM"/>
    <property type="match status" value="1"/>
</dbReference>
<feature type="domain" description="Radical SAM core" evidence="7">
    <location>
        <begin position="15"/>
        <end position="247"/>
    </location>
</feature>
<dbReference type="OrthoDB" id="17974at2157"/>
<evidence type="ECO:0000259" key="7">
    <source>
        <dbReference type="PROSITE" id="PS51918"/>
    </source>
</evidence>
<sequence length="271" mass="29601">MGYHHLFGPVLSRRLGTSLGVDLMPQKTCAYDCIYCECGRTLNLTCERREYVPADQVIAELDDFLATAPDLDYVTFAGSGEPTLHTGIERIIAFIKDNYPHYQVAVLTGSMLLPDPEVRAALMRADLVVPSLDAVSKEVFEEINRPCPGITAERVLAGITAFAREFTGQIWLEVFIVPGLNDTPEELRLLKDAVAAINPDRVQINTLDRPGTEIWVRPANPGKLEQIASMLGGEVIDAASPGRASSRDAIDTGEGLVEPVREGKGTFYRAA</sequence>
<keyword evidence="3" id="KW-0949">S-adenosyl-L-methionine</keyword>
<dbReference type="InterPro" id="IPR013785">
    <property type="entry name" value="Aldolase_TIM"/>
</dbReference>
<dbReference type="GO" id="GO:0003824">
    <property type="term" value="F:catalytic activity"/>
    <property type="evidence" value="ECO:0007669"/>
    <property type="project" value="InterPro"/>
</dbReference>
<keyword evidence="9" id="KW-1185">Reference proteome</keyword>
<evidence type="ECO:0000256" key="4">
    <source>
        <dbReference type="ARBA" id="ARBA00022723"/>
    </source>
</evidence>
<dbReference type="SUPFAM" id="SSF102114">
    <property type="entry name" value="Radical SAM enzymes"/>
    <property type="match status" value="1"/>
</dbReference>
<dbReference type="STRING" id="2200.GCA_001571405_00190"/>
<keyword evidence="6" id="KW-0411">Iron-sulfur</keyword>
<name>A0A1G8YPT8_9EURY</name>
<dbReference type="PANTHER" id="PTHR43787">
    <property type="entry name" value="FEMO COFACTOR BIOSYNTHESIS PROTEIN NIFB-RELATED"/>
    <property type="match status" value="1"/>
</dbReference>
<reference evidence="8 9" key="1">
    <citation type="submission" date="2016-10" db="EMBL/GenBank/DDBJ databases">
        <authorList>
            <person name="Varghese N."/>
            <person name="Submissions S."/>
        </authorList>
    </citation>
    <scope>NUCLEOTIDE SEQUENCE [LARGE SCALE GENOMIC DNA]</scope>
    <source>
        <strain evidence="8 9">DSM 2373</strain>
    </source>
</reference>
<evidence type="ECO:0000256" key="2">
    <source>
        <dbReference type="ARBA" id="ARBA00022485"/>
    </source>
</evidence>
<evidence type="ECO:0000256" key="3">
    <source>
        <dbReference type="ARBA" id="ARBA00022691"/>
    </source>
</evidence>
<keyword evidence="5" id="KW-0408">Iron</keyword>
<comment type="cofactor">
    <cofactor evidence="1">
        <name>[4Fe-4S] cluster</name>
        <dbReference type="ChEBI" id="CHEBI:49883"/>
    </cofactor>
</comment>
<dbReference type="InterPro" id="IPR058240">
    <property type="entry name" value="rSAM_sf"/>
</dbReference>
<evidence type="ECO:0000313" key="9">
    <source>
        <dbReference type="Proteomes" id="UP000326500"/>
    </source>
</evidence>
<evidence type="ECO:0000256" key="5">
    <source>
        <dbReference type="ARBA" id="ARBA00023004"/>
    </source>
</evidence>
<dbReference type="GO" id="GO:0051539">
    <property type="term" value="F:4 iron, 4 sulfur cluster binding"/>
    <property type="evidence" value="ECO:0007669"/>
    <property type="project" value="UniProtKB-KW"/>
</dbReference>
<accession>A0A1G8YPT8</accession>
<gene>
    <name evidence="8" type="ORF">SAMN04488571_103107</name>
</gene>
<dbReference type="PANTHER" id="PTHR43787:SF11">
    <property type="entry name" value="UPF0026 PROTEIN SLR1464"/>
    <property type="match status" value="1"/>
</dbReference>
<protein>
    <submittedName>
        <fullName evidence="8">Wyosine [tRNA(Phe)-imidazoG37] synthetase, radical SAM superfamily</fullName>
    </submittedName>
</protein>
<keyword evidence="4" id="KW-0479">Metal-binding</keyword>
<dbReference type="AlphaFoldDB" id="A0A1G8YPT8"/>
<evidence type="ECO:0000256" key="1">
    <source>
        <dbReference type="ARBA" id="ARBA00001966"/>
    </source>
</evidence>
<dbReference type="CDD" id="cd01335">
    <property type="entry name" value="Radical_SAM"/>
    <property type="match status" value="1"/>
</dbReference>
<dbReference type="Gene3D" id="3.20.20.70">
    <property type="entry name" value="Aldolase class I"/>
    <property type="match status" value="1"/>
</dbReference>
<evidence type="ECO:0000313" key="8">
    <source>
        <dbReference type="EMBL" id="SDK04115.1"/>
    </source>
</evidence>
<dbReference type="RefSeq" id="WP_083524702.1">
    <property type="nucleotide sequence ID" value="NZ_BCNX01000003.1"/>
</dbReference>
<dbReference type="InterPro" id="IPR007197">
    <property type="entry name" value="rSAM"/>
</dbReference>
<proteinExistence type="predicted"/>
<dbReference type="GO" id="GO:0046872">
    <property type="term" value="F:metal ion binding"/>
    <property type="evidence" value="ECO:0007669"/>
    <property type="project" value="UniProtKB-KW"/>
</dbReference>
<dbReference type="SFLD" id="SFLDG01083">
    <property type="entry name" value="Uncharacterised_Radical_SAM_Su"/>
    <property type="match status" value="1"/>
</dbReference>
<dbReference type="InterPro" id="IPR040084">
    <property type="entry name" value="GTPase_Obg"/>
</dbReference>
<evidence type="ECO:0000256" key="6">
    <source>
        <dbReference type="ARBA" id="ARBA00023014"/>
    </source>
</evidence>
<dbReference type="PROSITE" id="PS51918">
    <property type="entry name" value="RADICAL_SAM"/>
    <property type="match status" value="1"/>
</dbReference>
<dbReference type="Proteomes" id="UP000326500">
    <property type="component" value="Unassembled WGS sequence"/>
</dbReference>
<keyword evidence="2" id="KW-0004">4Fe-4S</keyword>